<reference evidence="2 3" key="1">
    <citation type="journal article" date="2016" name="Sci. Rep.">
        <title>Penicillium arizonense, a new, genome sequenced fungal species, reveals a high chemical diversity in secreted metabolites.</title>
        <authorList>
            <person name="Grijseels S."/>
            <person name="Nielsen J.C."/>
            <person name="Randelovic M."/>
            <person name="Nielsen J."/>
            <person name="Nielsen K.F."/>
            <person name="Workman M."/>
            <person name="Frisvad J.C."/>
        </authorList>
    </citation>
    <scope>NUCLEOTIDE SEQUENCE [LARGE SCALE GENOMIC DNA]</scope>
    <source>
        <strain evidence="2 3">CBS 141311</strain>
    </source>
</reference>
<dbReference type="OrthoDB" id="3357341at2759"/>
<feature type="compositionally biased region" description="Low complexity" evidence="1">
    <location>
        <begin position="265"/>
        <end position="296"/>
    </location>
</feature>
<feature type="compositionally biased region" description="Basic and acidic residues" evidence="1">
    <location>
        <begin position="342"/>
        <end position="365"/>
    </location>
</feature>
<sequence length="520" mass="58149">MIDESLPTFFVKNNSKQPQISTVYHRQHGNDPEPAYSLRALDPALPTSKNRYGVALYDPYVTDVVYGEVAVVPEWTQPSLSADTIRANGGAPPPPEPILPTEFMIQLYNPDQEITVKYQAKTWNRPARWEFEMPQNTFRVPSGSSLDQMQSDPATADVTEKLRFSWRKDGKLSKDLTCLLHGKTSTIPDTRTKSREPDITVALFQGLKELTLYEPNLYRVEMEDFKGLEVVLLLATVAIKDIFFGPAKEAFHITPGGPNQIVRKPAAAAATTSASNAQPAQRNPQAATPGPSGPKTKPSPPRLSIPNSSSPAPQERRRQDELARQEEQRRAQEVSAAKQRRRDAEVDKETKRLQQIYGKEEEQARMQRRTPAPSSRPHLPPRHTNPPQPYSHQYSQSSAQLSSQPRPSRHSRPHSHYPPQGAPVPTFANANNPYLHAPGSMDPRAQSSTHLMQSRPQQPWPQPRPQSTVGFYAQPTSSGALPASKPAPKVQQKKSSFFGFRRNKEETAATKLEKKRSSMF</sequence>
<feature type="compositionally biased region" description="Basic and acidic residues" evidence="1">
    <location>
        <begin position="502"/>
        <end position="520"/>
    </location>
</feature>
<comment type="caution">
    <text evidence="2">The sequence shown here is derived from an EMBL/GenBank/DDBJ whole genome shotgun (WGS) entry which is preliminary data.</text>
</comment>
<evidence type="ECO:0000313" key="3">
    <source>
        <dbReference type="Proteomes" id="UP000177622"/>
    </source>
</evidence>
<dbReference type="STRING" id="1835702.A0A1F5L7A2"/>
<dbReference type="AlphaFoldDB" id="A0A1F5L7A2"/>
<name>A0A1F5L7A2_PENAI</name>
<gene>
    <name evidence="2" type="ORF">PENARI_c025G03505</name>
</gene>
<evidence type="ECO:0000313" key="2">
    <source>
        <dbReference type="EMBL" id="OGE48829.1"/>
    </source>
</evidence>
<dbReference type="RefSeq" id="XP_022484283.1">
    <property type="nucleotide sequence ID" value="XM_022635791.1"/>
</dbReference>
<feature type="region of interest" description="Disordered" evidence="1">
    <location>
        <begin position="264"/>
        <end position="520"/>
    </location>
</feature>
<dbReference type="EMBL" id="LXJU01000025">
    <property type="protein sequence ID" value="OGE48829.1"/>
    <property type="molecule type" value="Genomic_DNA"/>
</dbReference>
<protein>
    <submittedName>
        <fullName evidence="2">Uncharacterized protein</fullName>
    </submittedName>
</protein>
<feature type="compositionally biased region" description="Low complexity" evidence="1">
    <location>
        <begin position="390"/>
        <end position="406"/>
    </location>
</feature>
<dbReference type="GeneID" id="34580525"/>
<evidence type="ECO:0000256" key="1">
    <source>
        <dbReference type="SAM" id="MobiDB-lite"/>
    </source>
</evidence>
<dbReference type="Proteomes" id="UP000177622">
    <property type="component" value="Unassembled WGS sequence"/>
</dbReference>
<keyword evidence="3" id="KW-1185">Reference proteome</keyword>
<proteinExistence type="predicted"/>
<organism evidence="2 3">
    <name type="scientific">Penicillium arizonense</name>
    <dbReference type="NCBI Taxonomy" id="1835702"/>
    <lineage>
        <taxon>Eukaryota</taxon>
        <taxon>Fungi</taxon>
        <taxon>Dikarya</taxon>
        <taxon>Ascomycota</taxon>
        <taxon>Pezizomycotina</taxon>
        <taxon>Eurotiomycetes</taxon>
        <taxon>Eurotiomycetidae</taxon>
        <taxon>Eurotiales</taxon>
        <taxon>Aspergillaceae</taxon>
        <taxon>Penicillium</taxon>
    </lineage>
</organism>
<feature type="compositionally biased region" description="Basic and acidic residues" evidence="1">
    <location>
        <begin position="314"/>
        <end position="332"/>
    </location>
</feature>
<accession>A0A1F5L7A2</accession>